<evidence type="ECO:0000256" key="1">
    <source>
        <dbReference type="SAM" id="MobiDB-lite"/>
    </source>
</evidence>
<name>A0A8J1U288_OWEFU</name>
<proteinExistence type="predicted"/>
<dbReference type="Pfam" id="PF00092">
    <property type="entry name" value="VWA"/>
    <property type="match status" value="1"/>
</dbReference>
<evidence type="ECO:0000256" key="2">
    <source>
        <dbReference type="SAM" id="SignalP"/>
    </source>
</evidence>
<keyword evidence="4" id="KW-1185">Reference proteome</keyword>
<feature type="chain" id="PRO_5043714384" evidence="2">
    <location>
        <begin position="24"/>
        <end position="361"/>
    </location>
</feature>
<dbReference type="InterPro" id="IPR050525">
    <property type="entry name" value="ECM_Assembly_Org"/>
</dbReference>
<feature type="region of interest" description="Disordered" evidence="1">
    <location>
        <begin position="252"/>
        <end position="272"/>
    </location>
</feature>
<dbReference type="Proteomes" id="UP000749559">
    <property type="component" value="Unassembled WGS sequence"/>
</dbReference>
<gene>
    <name evidence="3" type="ORF">OFUS_LOCUS16405</name>
</gene>
<dbReference type="Gene3D" id="3.40.50.410">
    <property type="entry name" value="von Willebrand factor, type A domain"/>
    <property type="match status" value="1"/>
</dbReference>
<dbReference type="SMART" id="SM00327">
    <property type="entry name" value="VWA"/>
    <property type="match status" value="1"/>
</dbReference>
<dbReference type="EMBL" id="CAIIXF020000008">
    <property type="protein sequence ID" value="CAH1791314.1"/>
    <property type="molecule type" value="Genomic_DNA"/>
</dbReference>
<dbReference type="PANTHER" id="PTHR24020">
    <property type="entry name" value="COLLAGEN ALPHA"/>
    <property type="match status" value="1"/>
</dbReference>
<reference evidence="3" key="1">
    <citation type="submission" date="2022-03" db="EMBL/GenBank/DDBJ databases">
        <authorList>
            <person name="Martin C."/>
        </authorList>
    </citation>
    <scope>NUCLEOTIDE SEQUENCE</scope>
</reference>
<feature type="compositionally biased region" description="Pro residues" evidence="1">
    <location>
        <begin position="254"/>
        <end position="269"/>
    </location>
</feature>
<feature type="signal peptide" evidence="2">
    <location>
        <begin position="1"/>
        <end position="23"/>
    </location>
</feature>
<keyword evidence="2" id="KW-0732">Signal</keyword>
<evidence type="ECO:0000313" key="4">
    <source>
        <dbReference type="Proteomes" id="UP000749559"/>
    </source>
</evidence>
<sequence>MSLHLKMYIGLLVFAWAFTKSGAQECGADLILVVDISCSITSPNKTLMRDFLEDFVGVLDVGTDDSQIQLGMVLFDKFTYHPIYLNSFTKNEEYAEVVREMDMHIEPNKGPRCGTRTDKALVDTMNVMLKEENGLRTHNPNILKVVMVITDGATFPASAAPKTKAAAKELRIVTGASVYVLSLPNKNNIDGSKEFRALASKPVANYLIDVSSFADLTPLIPPLMTAICVIPESEVEEITPPPTTTAKAVIVPEPVTPGPTTPRPTPRPTAPQGLCEGPRLKCQVFMSACPHHNRQCCGCHFMFIDPDTKGLKTPFQMAREGKCLCEDCIRKAWFCLPKQYKAQYYIGPPLPLKFGGYGRKG</sequence>
<dbReference type="OrthoDB" id="6132182at2759"/>
<accession>A0A8J1U288</accession>
<protein>
    <submittedName>
        <fullName evidence="3">Uncharacterized protein</fullName>
    </submittedName>
</protein>
<dbReference type="SUPFAM" id="SSF53300">
    <property type="entry name" value="vWA-like"/>
    <property type="match status" value="1"/>
</dbReference>
<dbReference type="InterPro" id="IPR002035">
    <property type="entry name" value="VWF_A"/>
</dbReference>
<comment type="caution">
    <text evidence="3">The sequence shown here is derived from an EMBL/GenBank/DDBJ whole genome shotgun (WGS) entry which is preliminary data.</text>
</comment>
<dbReference type="AlphaFoldDB" id="A0A8J1U288"/>
<dbReference type="InterPro" id="IPR036465">
    <property type="entry name" value="vWFA_dom_sf"/>
</dbReference>
<evidence type="ECO:0000313" key="3">
    <source>
        <dbReference type="EMBL" id="CAH1791314.1"/>
    </source>
</evidence>
<dbReference type="PROSITE" id="PS50234">
    <property type="entry name" value="VWFA"/>
    <property type="match status" value="1"/>
</dbReference>
<organism evidence="3 4">
    <name type="scientific">Owenia fusiformis</name>
    <name type="common">Polychaete worm</name>
    <dbReference type="NCBI Taxonomy" id="6347"/>
    <lineage>
        <taxon>Eukaryota</taxon>
        <taxon>Metazoa</taxon>
        <taxon>Spiralia</taxon>
        <taxon>Lophotrochozoa</taxon>
        <taxon>Annelida</taxon>
        <taxon>Polychaeta</taxon>
        <taxon>Sedentaria</taxon>
        <taxon>Canalipalpata</taxon>
        <taxon>Sabellida</taxon>
        <taxon>Oweniida</taxon>
        <taxon>Oweniidae</taxon>
        <taxon>Owenia</taxon>
    </lineage>
</organism>